<dbReference type="PANTHER" id="PTHR34876:SF4">
    <property type="entry name" value="1,4-BETA-D-GLUCAN CELLOBIOHYDROLASE C-RELATED"/>
    <property type="match status" value="1"/>
</dbReference>
<accession>A0ABP8WCW4</accession>
<keyword evidence="11" id="KW-1185">Reference proteome</keyword>
<name>A0ABP8WCW4_9MICO</name>
<dbReference type="RefSeq" id="WP_345377228.1">
    <property type="nucleotide sequence ID" value="NZ_BAABLM010000011.1"/>
</dbReference>
<evidence type="ECO:0000256" key="9">
    <source>
        <dbReference type="RuleBase" id="RU361186"/>
    </source>
</evidence>
<keyword evidence="2 9" id="KW-0378">Hydrolase</keyword>
<gene>
    <name evidence="10" type="ORF">GCM10025780_34960</name>
</gene>
<dbReference type="PROSITE" id="PS00655">
    <property type="entry name" value="GLYCOSYL_HYDROL_F6_1"/>
    <property type="match status" value="1"/>
</dbReference>
<dbReference type="PANTHER" id="PTHR34876">
    <property type="match status" value="1"/>
</dbReference>
<dbReference type="EC" id="3.2.1.-" evidence="9"/>
<dbReference type="Pfam" id="PF01341">
    <property type="entry name" value="Glyco_hydro_6"/>
    <property type="match status" value="1"/>
</dbReference>
<keyword evidence="6 9" id="KW-0326">Glycosidase</keyword>
<keyword evidence="7 9" id="KW-0624">Polysaccharide degradation</keyword>
<evidence type="ECO:0000256" key="8">
    <source>
        <dbReference type="PROSITE-ProRule" id="PRU10056"/>
    </source>
</evidence>
<feature type="chain" id="PRO_5045001120" description="Glucanase" evidence="9">
    <location>
        <begin position="34"/>
        <end position="337"/>
    </location>
</feature>
<evidence type="ECO:0000256" key="7">
    <source>
        <dbReference type="ARBA" id="ARBA00023326"/>
    </source>
</evidence>
<comment type="caution">
    <text evidence="10">The sequence shown here is derived from an EMBL/GenBank/DDBJ whole genome shotgun (WGS) entry which is preliminary data.</text>
</comment>
<keyword evidence="4" id="KW-1015">Disulfide bond</keyword>
<comment type="similarity">
    <text evidence="9">Belongs to the glycosyl hydrolase family 6.</text>
</comment>
<feature type="signal peptide" evidence="9">
    <location>
        <begin position="1"/>
        <end position="33"/>
    </location>
</feature>
<dbReference type="InterPro" id="IPR036434">
    <property type="entry name" value="Beta_cellobiohydrolase_sf"/>
</dbReference>
<sequence>MTYSRDRPSRLRRLALASAAVATLLVLSACSAAAPQPKVTTIHSEKNTAVFQGGLYLQKDSIAALAASRLAASGQSADASVAEQIAKVPVAIWLGDQYDDTQVVRKIELNLAAAKKQGTTPTFVLYAIPNRDCGDFSAGGFTAEKYPGWIKAVTGALKGHKATVILEPDSLAMLSNCADEAAVRIPLIRNAVKELSAAKVPVYLDAGNSHWVQPTVMADRLEKAGIEYARGFFTNVASYYPLDDEEAYAGKVSALTGGAHYVIDVSRNGTGWKGTWCNPDGTGLGEHPHVTDGSTKLDAILWVKSPGTSDGTCNGGPAAGQWFPRYASDLVRNRVQS</sequence>
<dbReference type="PROSITE" id="PS51257">
    <property type="entry name" value="PROKAR_LIPOPROTEIN"/>
    <property type="match status" value="1"/>
</dbReference>
<protein>
    <recommendedName>
        <fullName evidence="9">Glucanase</fullName>
        <ecNumber evidence="9">3.2.1.-</ecNumber>
    </recommendedName>
</protein>
<evidence type="ECO:0000256" key="1">
    <source>
        <dbReference type="ARBA" id="ARBA00022729"/>
    </source>
</evidence>
<keyword evidence="5 9" id="KW-0119">Carbohydrate metabolism</keyword>
<evidence type="ECO:0000256" key="5">
    <source>
        <dbReference type="ARBA" id="ARBA00023277"/>
    </source>
</evidence>
<dbReference type="SUPFAM" id="SSF51989">
    <property type="entry name" value="Glycosyl hydrolases family 6, cellulases"/>
    <property type="match status" value="1"/>
</dbReference>
<evidence type="ECO:0000256" key="4">
    <source>
        <dbReference type="ARBA" id="ARBA00023157"/>
    </source>
</evidence>
<feature type="active site" evidence="8">
    <location>
        <position position="132"/>
    </location>
</feature>
<evidence type="ECO:0000256" key="3">
    <source>
        <dbReference type="ARBA" id="ARBA00023001"/>
    </source>
</evidence>
<evidence type="ECO:0000256" key="2">
    <source>
        <dbReference type="ARBA" id="ARBA00022801"/>
    </source>
</evidence>
<dbReference type="PIRSF" id="PIRSF001100">
    <property type="entry name" value="Beta_cellobiohydrolase"/>
    <property type="match status" value="1"/>
</dbReference>
<proteinExistence type="inferred from homology"/>
<reference evidence="11" key="1">
    <citation type="journal article" date="2019" name="Int. J. Syst. Evol. Microbiol.">
        <title>The Global Catalogue of Microorganisms (GCM) 10K type strain sequencing project: providing services to taxonomists for standard genome sequencing and annotation.</title>
        <authorList>
            <consortium name="The Broad Institute Genomics Platform"/>
            <consortium name="The Broad Institute Genome Sequencing Center for Infectious Disease"/>
            <person name="Wu L."/>
            <person name="Ma J."/>
        </authorList>
    </citation>
    <scope>NUCLEOTIDE SEQUENCE [LARGE SCALE GENOMIC DNA]</scope>
    <source>
        <strain evidence="11">JCM 18956</strain>
    </source>
</reference>
<dbReference type="Gene3D" id="3.20.20.40">
    <property type="entry name" value="1, 4-beta cellobiohydrolase"/>
    <property type="match status" value="1"/>
</dbReference>
<evidence type="ECO:0000313" key="10">
    <source>
        <dbReference type="EMBL" id="GAA4685549.1"/>
    </source>
</evidence>
<keyword evidence="1 9" id="KW-0732">Signal</keyword>
<evidence type="ECO:0000256" key="6">
    <source>
        <dbReference type="ARBA" id="ARBA00023295"/>
    </source>
</evidence>
<dbReference type="InterPro" id="IPR016288">
    <property type="entry name" value="Beta_cellobiohydrolase"/>
</dbReference>
<dbReference type="Proteomes" id="UP001501295">
    <property type="component" value="Unassembled WGS sequence"/>
</dbReference>
<evidence type="ECO:0000313" key="11">
    <source>
        <dbReference type="Proteomes" id="UP001501295"/>
    </source>
</evidence>
<dbReference type="EMBL" id="BAABLM010000011">
    <property type="protein sequence ID" value="GAA4685549.1"/>
    <property type="molecule type" value="Genomic_DNA"/>
</dbReference>
<organism evidence="10 11">
    <name type="scientific">Frondihabitans cladoniiphilus</name>
    <dbReference type="NCBI Taxonomy" id="715785"/>
    <lineage>
        <taxon>Bacteria</taxon>
        <taxon>Bacillati</taxon>
        <taxon>Actinomycetota</taxon>
        <taxon>Actinomycetes</taxon>
        <taxon>Micrococcales</taxon>
        <taxon>Microbacteriaceae</taxon>
        <taxon>Frondihabitans</taxon>
    </lineage>
</organism>
<keyword evidence="3 9" id="KW-0136">Cellulose degradation</keyword>
<dbReference type="PRINTS" id="PR00733">
    <property type="entry name" value="GLHYDRLASE6"/>
</dbReference>
<dbReference type="InterPro" id="IPR001524">
    <property type="entry name" value="Glyco_hydro_6_CS"/>
</dbReference>